<feature type="region of interest" description="Disordered" evidence="1">
    <location>
        <begin position="55"/>
        <end position="597"/>
    </location>
</feature>
<reference evidence="3" key="1">
    <citation type="submission" date="2016-10" db="EMBL/GenBank/DDBJ databases">
        <authorList>
            <person name="Varghese N."/>
            <person name="Submissions S."/>
        </authorList>
    </citation>
    <scope>NUCLEOTIDE SEQUENCE [LARGE SCALE GENOMIC DNA]</scope>
    <source>
        <strain evidence="3">DSM 46732</strain>
    </source>
</reference>
<gene>
    <name evidence="2" type="ORF">SAMN04487905_101462</name>
</gene>
<organism evidence="2 3">
    <name type="scientific">Actinopolyspora xinjiangensis</name>
    <dbReference type="NCBI Taxonomy" id="405564"/>
    <lineage>
        <taxon>Bacteria</taxon>
        <taxon>Bacillati</taxon>
        <taxon>Actinomycetota</taxon>
        <taxon>Actinomycetes</taxon>
        <taxon>Actinopolysporales</taxon>
        <taxon>Actinopolysporaceae</taxon>
        <taxon>Actinopolyspora</taxon>
    </lineage>
</organism>
<feature type="compositionally biased region" description="Pro residues" evidence="1">
    <location>
        <begin position="286"/>
        <end position="310"/>
    </location>
</feature>
<feature type="compositionally biased region" description="Basic and acidic residues" evidence="1">
    <location>
        <begin position="147"/>
        <end position="161"/>
    </location>
</feature>
<proteinExistence type="predicted"/>
<name>A0A1H0PAG5_9ACTN</name>
<accession>A0A1H0PAG5</accession>
<feature type="compositionally biased region" description="Pro residues" evidence="1">
    <location>
        <begin position="397"/>
        <end position="438"/>
    </location>
</feature>
<dbReference type="RefSeq" id="WP_092596882.1">
    <property type="nucleotide sequence ID" value="NZ_FNJR01000001.1"/>
</dbReference>
<feature type="region of interest" description="Disordered" evidence="1">
    <location>
        <begin position="1"/>
        <end position="26"/>
    </location>
</feature>
<feature type="compositionally biased region" description="Basic and acidic residues" evidence="1">
    <location>
        <begin position="112"/>
        <end position="127"/>
    </location>
</feature>
<feature type="compositionally biased region" description="Gly residues" evidence="1">
    <location>
        <begin position="505"/>
        <end position="520"/>
    </location>
</feature>
<dbReference type="OrthoDB" id="3701389at2"/>
<protein>
    <submittedName>
        <fullName evidence="2">Uncharacterized protein</fullName>
    </submittedName>
</protein>
<feature type="compositionally biased region" description="Pro residues" evidence="1">
    <location>
        <begin position="450"/>
        <end position="465"/>
    </location>
</feature>
<evidence type="ECO:0000256" key="1">
    <source>
        <dbReference type="SAM" id="MobiDB-lite"/>
    </source>
</evidence>
<sequence length="597" mass="60986">MPPNRPETGPRSGGTAERRPDPAPPFDLRAEFATAAACSDPVALYDRLDRLRERFEQERGHSSSHPGAAAERDETDGSAAFSGELGAQTSAASPRAESASGSLPLPQSPPGGERRHANHERSRHAERGGSTGGTFSGALPLPGEQPPRPERIPETEQRAESEEPADLDEVSPGTTRVPFAGVPTPEYSDEPGAETGDPATGAPPPPPDGHLGMTGSLRAGTAESPDERTPERLTSPPEVENPTTPLGNAADILGREHRADSADADSADPNSSPAVADPGAASAAASPPPASPPPASPPPASPAPAVPEPDPTGADAAPAAPVTESRPPQPPPNQRPSPNQPTPLNPAAFPPPSPAGGQWSVPSGGPGGPASGSFPLPQPPDEPAGRGDPPSGGHQPVRPPVNPTSGPFPAPQPPRQPMPPTPPGQPVPPATSPRPPQPDRSGPRSGPFPTQAPPPPSPNGQPPAPSVATRRQPSAPRTAGAGEQPPEPAARSAPQPSRYEPRPDGGFGPMGSGAWSGGGNSTYAARSGFHPDPGEVDGGESPRRNELRSGQGYNRDEDEERPQFLVRADDPYGTDFGEDRLVAPPVIGEGPPGYPGF</sequence>
<evidence type="ECO:0000313" key="3">
    <source>
        <dbReference type="Proteomes" id="UP000199497"/>
    </source>
</evidence>
<feature type="compositionally biased region" description="Low complexity" evidence="1">
    <location>
        <begin position="311"/>
        <end position="321"/>
    </location>
</feature>
<feature type="compositionally biased region" description="Low complexity" evidence="1">
    <location>
        <begin position="267"/>
        <end position="285"/>
    </location>
</feature>
<dbReference type="EMBL" id="FNJR01000001">
    <property type="protein sequence ID" value="SDP01971.1"/>
    <property type="molecule type" value="Genomic_DNA"/>
</dbReference>
<keyword evidence="3" id="KW-1185">Reference proteome</keyword>
<feature type="compositionally biased region" description="Pro residues" evidence="1">
    <location>
        <begin position="327"/>
        <end position="354"/>
    </location>
</feature>
<dbReference type="AlphaFoldDB" id="A0A1H0PAG5"/>
<dbReference type="STRING" id="405564.SAMN04487905_101462"/>
<dbReference type="Proteomes" id="UP000199497">
    <property type="component" value="Unassembled WGS sequence"/>
</dbReference>
<evidence type="ECO:0000313" key="2">
    <source>
        <dbReference type="EMBL" id="SDP01971.1"/>
    </source>
</evidence>